<dbReference type="PROSITE" id="PS51201">
    <property type="entry name" value="RCK_N"/>
    <property type="match status" value="1"/>
</dbReference>
<evidence type="ECO:0000256" key="2">
    <source>
        <dbReference type="SAM" id="Phobius"/>
    </source>
</evidence>
<dbReference type="PROSITE" id="PS51202">
    <property type="entry name" value="RCK_C"/>
    <property type="match status" value="1"/>
</dbReference>
<dbReference type="EMBL" id="JAJBZT010000005">
    <property type="protein sequence ID" value="MCB6183898.1"/>
    <property type="molecule type" value="Genomic_DNA"/>
</dbReference>
<dbReference type="Gene3D" id="3.40.50.720">
    <property type="entry name" value="NAD(P)-binding Rossmann-like Domain"/>
    <property type="match status" value="1"/>
</dbReference>
<dbReference type="InterPro" id="IPR036291">
    <property type="entry name" value="NAD(P)-bd_dom_sf"/>
</dbReference>
<keyword evidence="2" id="KW-0812">Transmembrane</keyword>
<comment type="caution">
    <text evidence="5">The sequence shown here is derived from an EMBL/GenBank/DDBJ whole genome shotgun (WGS) entry which is preliminary data.</text>
</comment>
<dbReference type="SUPFAM" id="SSF81324">
    <property type="entry name" value="Voltage-gated potassium channels"/>
    <property type="match status" value="1"/>
</dbReference>
<dbReference type="PANTHER" id="PTHR43833:SF9">
    <property type="entry name" value="POTASSIUM CHANNEL PROTEIN YUGO-RELATED"/>
    <property type="match status" value="1"/>
</dbReference>
<feature type="domain" description="RCK C-terminal" evidence="4">
    <location>
        <begin position="274"/>
        <end position="360"/>
    </location>
</feature>
<evidence type="ECO:0000259" key="4">
    <source>
        <dbReference type="PROSITE" id="PS51202"/>
    </source>
</evidence>
<evidence type="ECO:0000256" key="1">
    <source>
        <dbReference type="ARBA" id="ARBA00004651"/>
    </source>
</evidence>
<feature type="transmembrane region" description="Helical" evidence="2">
    <location>
        <begin position="35"/>
        <end position="55"/>
    </location>
</feature>
<dbReference type="InterPro" id="IPR003148">
    <property type="entry name" value="RCK_N"/>
</dbReference>
<gene>
    <name evidence="5" type="ORF">LIN78_10115</name>
</gene>
<dbReference type="Pfam" id="PF07885">
    <property type="entry name" value="Ion_trans_2"/>
    <property type="match status" value="1"/>
</dbReference>
<dbReference type="InterPro" id="IPR050721">
    <property type="entry name" value="Trk_Ktr_HKT_K-transport"/>
</dbReference>
<dbReference type="Pfam" id="PF02080">
    <property type="entry name" value="TrkA_C"/>
    <property type="match status" value="1"/>
</dbReference>
<dbReference type="Gene3D" id="1.10.287.70">
    <property type="match status" value="1"/>
</dbReference>
<feature type="transmembrane region" description="Helical" evidence="2">
    <location>
        <begin position="88"/>
        <end position="113"/>
    </location>
</feature>
<evidence type="ECO:0000259" key="3">
    <source>
        <dbReference type="PROSITE" id="PS51201"/>
    </source>
</evidence>
<dbReference type="InterPro" id="IPR013099">
    <property type="entry name" value="K_chnl_dom"/>
</dbReference>
<dbReference type="SUPFAM" id="SSF51735">
    <property type="entry name" value="NAD(P)-binding Rossmann-fold domains"/>
    <property type="match status" value="1"/>
</dbReference>
<sequence length="360" mass="39596">MDTPKSQTKEKPSYLAKKRDRFLAMWKHPIYRKILWFNGLLVSLVLLGTFGYMLLEGWSFFDSLYMTIITLATIGYGETHPLGDSGRLYTMLLILFGSGVMVYSITGFITSLLEGDIRKALKKMTIERAISELNQHIIICGNSQTGKYAIDELKKTKQKFVVIDNDPARLEKIDSPQILCLQGDATDESVLISAGVERATGLITTLHHDADNLFVVLTARGLNPNIRIIAKAVEESSLKKLKQVGADSVVMPNIIGGLRMVSEMVRPSVVTFLDMMLGMSNQTIRVEELQIPSGSPVIGKTLADLHILHEPDVSLVAILPASGGAHQFNPPAQTQLIALDTLILIGDASRIANLNKRLGL</sequence>
<dbReference type="PANTHER" id="PTHR43833">
    <property type="entry name" value="POTASSIUM CHANNEL PROTEIN 2-RELATED-RELATED"/>
    <property type="match status" value="1"/>
</dbReference>
<dbReference type="Pfam" id="PF02254">
    <property type="entry name" value="TrkA_N"/>
    <property type="match status" value="1"/>
</dbReference>
<dbReference type="RefSeq" id="WP_227180680.1">
    <property type="nucleotide sequence ID" value="NZ_JAJBZT010000005.1"/>
</dbReference>
<keyword evidence="2" id="KW-1133">Transmembrane helix</keyword>
<dbReference type="Proteomes" id="UP001165395">
    <property type="component" value="Unassembled WGS sequence"/>
</dbReference>
<organism evidence="5 6">
    <name type="scientific">Leeia speluncae</name>
    <dbReference type="NCBI Taxonomy" id="2884804"/>
    <lineage>
        <taxon>Bacteria</taxon>
        <taxon>Pseudomonadati</taxon>
        <taxon>Pseudomonadota</taxon>
        <taxon>Betaproteobacteria</taxon>
        <taxon>Neisseriales</taxon>
        <taxon>Leeiaceae</taxon>
        <taxon>Leeia</taxon>
    </lineage>
</organism>
<dbReference type="InterPro" id="IPR036721">
    <property type="entry name" value="RCK_C_sf"/>
</dbReference>
<accession>A0ABS8D783</accession>
<keyword evidence="6" id="KW-1185">Reference proteome</keyword>
<dbReference type="Gene3D" id="3.30.70.1450">
    <property type="entry name" value="Regulator of K+ conductance, C-terminal domain"/>
    <property type="match status" value="1"/>
</dbReference>
<dbReference type="SUPFAM" id="SSF116726">
    <property type="entry name" value="TrkA C-terminal domain-like"/>
    <property type="match status" value="1"/>
</dbReference>
<evidence type="ECO:0000313" key="6">
    <source>
        <dbReference type="Proteomes" id="UP001165395"/>
    </source>
</evidence>
<evidence type="ECO:0000313" key="5">
    <source>
        <dbReference type="EMBL" id="MCB6183898.1"/>
    </source>
</evidence>
<protein>
    <submittedName>
        <fullName evidence="5">NAD-binding protein</fullName>
    </submittedName>
</protein>
<dbReference type="InterPro" id="IPR006037">
    <property type="entry name" value="RCK_C"/>
</dbReference>
<comment type="subcellular location">
    <subcellularLocation>
        <location evidence="1">Cell membrane</location>
        <topology evidence="1">Multi-pass membrane protein</topology>
    </subcellularLocation>
</comment>
<keyword evidence="2" id="KW-0472">Membrane</keyword>
<name>A0ABS8D783_9NEIS</name>
<reference evidence="5" key="1">
    <citation type="submission" date="2021-10" db="EMBL/GenBank/DDBJ databases">
        <title>The complete genome sequence of Leeia sp. TBRC 13508.</title>
        <authorList>
            <person name="Charoenyingcharoen P."/>
            <person name="Yukphan P."/>
        </authorList>
    </citation>
    <scope>NUCLEOTIDE SEQUENCE</scope>
    <source>
        <strain evidence="5">TBRC 13508</strain>
    </source>
</reference>
<feature type="domain" description="RCK N-terminal" evidence="3">
    <location>
        <begin position="134"/>
        <end position="251"/>
    </location>
</feature>
<proteinExistence type="predicted"/>